<dbReference type="InterPro" id="IPR043502">
    <property type="entry name" value="DNA/RNA_pol_sf"/>
</dbReference>
<evidence type="ECO:0000256" key="3">
    <source>
        <dbReference type="ARBA" id="ARBA00022722"/>
    </source>
</evidence>
<evidence type="ECO:0000313" key="8">
    <source>
        <dbReference type="EnsemblMetazoa" id="RPRC004057-PA"/>
    </source>
</evidence>
<sequence>MADASPVGLGAVLMQGGSKGKQIISYASKSLSDQEKRYSQTEKQALALVWALEKFHTFLYGRTLDLLTDQRPLQ</sequence>
<name>T1HJ34_RHOPR</name>
<keyword evidence="5" id="KW-0378">Hydrolase</keyword>
<dbReference type="InParanoid" id="T1HJ34"/>
<keyword evidence="1" id="KW-0808">Transferase</keyword>
<dbReference type="OMA" id="SLTYVES"/>
<keyword evidence="3" id="KW-0540">Nuclease</keyword>
<keyword evidence="6" id="KW-0695">RNA-directed DNA polymerase</keyword>
<dbReference type="Gene3D" id="3.10.20.370">
    <property type="match status" value="1"/>
</dbReference>
<dbReference type="CDD" id="cd09274">
    <property type="entry name" value="RNase_HI_RT_Ty3"/>
    <property type="match status" value="1"/>
</dbReference>
<evidence type="ECO:0000259" key="7">
    <source>
        <dbReference type="Pfam" id="PF17917"/>
    </source>
</evidence>
<evidence type="ECO:0000256" key="1">
    <source>
        <dbReference type="ARBA" id="ARBA00022679"/>
    </source>
</evidence>
<dbReference type="FunFam" id="3.10.20.370:FF:000001">
    <property type="entry name" value="Retrovirus-related Pol polyprotein from transposon 17.6-like protein"/>
    <property type="match status" value="1"/>
</dbReference>
<evidence type="ECO:0000256" key="6">
    <source>
        <dbReference type="ARBA" id="ARBA00022918"/>
    </source>
</evidence>
<evidence type="ECO:0000313" key="9">
    <source>
        <dbReference type="Proteomes" id="UP000015103"/>
    </source>
</evidence>
<dbReference type="EMBL" id="ACPB03028459">
    <property type="status" value="NOT_ANNOTATED_CDS"/>
    <property type="molecule type" value="Genomic_DNA"/>
</dbReference>
<dbReference type="PANTHER" id="PTHR37984">
    <property type="entry name" value="PROTEIN CBG26694"/>
    <property type="match status" value="1"/>
</dbReference>
<feature type="domain" description="Reverse transcriptase RNase H-like" evidence="7">
    <location>
        <begin position="2"/>
        <end position="74"/>
    </location>
</feature>
<dbReference type="Pfam" id="PF17917">
    <property type="entry name" value="RT_RNaseH"/>
    <property type="match status" value="1"/>
</dbReference>
<dbReference type="GO" id="GO:0003964">
    <property type="term" value="F:RNA-directed DNA polymerase activity"/>
    <property type="evidence" value="ECO:0007669"/>
    <property type="project" value="UniProtKB-KW"/>
</dbReference>
<dbReference type="VEuPathDB" id="VectorBase:RPRC004057"/>
<dbReference type="AlphaFoldDB" id="T1HJ34"/>
<dbReference type="HOGENOM" id="CLU_2694980_0_0_1"/>
<dbReference type="STRING" id="13249.T1HJ34"/>
<dbReference type="Proteomes" id="UP000015103">
    <property type="component" value="Unassembled WGS sequence"/>
</dbReference>
<keyword evidence="4" id="KW-0255">Endonuclease</keyword>
<dbReference type="eggNOG" id="KOG0017">
    <property type="taxonomic scope" value="Eukaryota"/>
</dbReference>
<dbReference type="EnsemblMetazoa" id="RPRC004057-RA">
    <property type="protein sequence ID" value="RPRC004057-PA"/>
    <property type="gene ID" value="RPRC004057"/>
</dbReference>
<evidence type="ECO:0000256" key="4">
    <source>
        <dbReference type="ARBA" id="ARBA00022759"/>
    </source>
</evidence>
<evidence type="ECO:0000256" key="5">
    <source>
        <dbReference type="ARBA" id="ARBA00022801"/>
    </source>
</evidence>
<keyword evidence="9" id="KW-1185">Reference proteome</keyword>
<dbReference type="InterPro" id="IPR050951">
    <property type="entry name" value="Retrovirus_Pol_polyprotein"/>
</dbReference>
<dbReference type="GO" id="GO:0004519">
    <property type="term" value="F:endonuclease activity"/>
    <property type="evidence" value="ECO:0007669"/>
    <property type="project" value="UniProtKB-KW"/>
</dbReference>
<accession>T1HJ34</accession>
<keyword evidence="2" id="KW-0548">Nucleotidyltransferase</keyword>
<dbReference type="InterPro" id="IPR041373">
    <property type="entry name" value="RT_RNaseH"/>
</dbReference>
<proteinExistence type="predicted"/>
<dbReference type="SUPFAM" id="SSF56672">
    <property type="entry name" value="DNA/RNA polymerases"/>
    <property type="match status" value="1"/>
</dbReference>
<evidence type="ECO:0000256" key="2">
    <source>
        <dbReference type="ARBA" id="ARBA00022695"/>
    </source>
</evidence>
<reference evidence="8" key="1">
    <citation type="submission" date="2015-05" db="UniProtKB">
        <authorList>
            <consortium name="EnsemblMetazoa"/>
        </authorList>
    </citation>
    <scope>IDENTIFICATION</scope>
</reference>
<dbReference type="GO" id="GO:0016787">
    <property type="term" value="F:hydrolase activity"/>
    <property type="evidence" value="ECO:0007669"/>
    <property type="project" value="UniProtKB-KW"/>
</dbReference>
<organism evidence="8 9">
    <name type="scientific">Rhodnius prolixus</name>
    <name type="common">Triatomid bug</name>
    <dbReference type="NCBI Taxonomy" id="13249"/>
    <lineage>
        <taxon>Eukaryota</taxon>
        <taxon>Metazoa</taxon>
        <taxon>Ecdysozoa</taxon>
        <taxon>Arthropoda</taxon>
        <taxon>Hexapoda</taxon>
        <taxon>Insecta</taxon>
        <taxon>Pterygota</taxon>
        <taxon>Neoptera</taxon>
        <taxon>Paraneoptera</taxon>
        <taxon>Hemiptera</taxon>
        <taxon>Heteroptera</taxon>
        <taxon>Panheteroptera</taxon>
        <taxon>Cimicomorpha</taxon>
        <taxon>Reduviidae</taxon>
        <taxon>Triatominae</taxon>
        <taxon>Rhodnius</taxon>
    </lineage>
</organism>
<dbReference type="PANTHER" id="PTHR37984:SF11">
    <property type="entry name" value="INTEGRASE CATALYTIC DOMAIN-CONTAINING PROTEIN"/>
    <property type="match status" value="1"/>
</dbReference>
<protein>
    <submittedName>
        <fullName evidence="8">RT_RNaseH domain-containing protein</fullName>
    </submittedName>
</protein>